<evidence type="ECO:0000313" key="2">
    <source>
        <dbReference type="EMBL" id="GGK93680.1"/>
    </source>
</evidence>
<evidence type="ECO:0000256" key="1">
    <source>
        <dbReference type="SAM" id="MobiDB-lite"/>
    </source>
</evidence>
<dbReference type="Pfam" id="PF13830">
    <property type="entry name" value="DUF4192"/>
    <property type="match status" value="1"/>
</dbReference>
<name>A0A8J3C198_9ACTN</name>
<dbReference type="EMBL" id="BMMX01000011">
    <property type="protein sequence ID" value="GGK93680.1"/>
    <property type="molecule type" value="Genomic_DNA"/>
</dbReference>
<dbReference type="RefSeq" id="WP_189079769.1">
    <property type="nucleotide sequence ID" value="NZ_BMMX01000011.1"/>
</dbReference>
<protein>
    <recommendedName>
        <fullName evidence="4">DUF4192 domain-containing protein</fullName>
    </recommendedName>
</protein>
<dbReference type="Proteomes" id="UP000656042">
    <property type="component" value="Unassembled WGS sequence"/>
</dbReference>
<keyword evidence="3" id="KW-1185">Reference proteome</keyword>
<feature type="region of interest" description="Disordered" evidence="1">
    <location>
        <begin position="320"/>
        <end position="358"/>
    </location>
</feature>
<sequence>MTPEFTIKASSPADLVAAVPFLIGFHPADSVVVVALRGKRVTFTARHDLPPPEHGAAAAAHLADVVARQDVGAVMLIGYGAATAVTPALVRSASALEQVGVAVLDQLRVTEGRWWSYYCTDPLCCPPEGNLCLPDNSPLAAAATYAGQVALPNRAALLAQVAPVTGPELERMAAATARAHERMAGLLGRAGADAERTVRRAGRSAVRDAERHHRAGRRLSDDEVAWLALLVAADPVRDYAWDRMPGPEWRIELWSDVVRRVAPDHVAVPACLVGFGAWLAGSGALAVAAVDRALAQEPRHRVARMLGEILALGVPPSVVDHPGLARPSGADPGPDGRGRSRADPTPGRAGRRGRGRSR</sequence>
<dbReference type="AlphaFoldDB" id="A0A8J3C198"/>
<organism evidence="2 3">
    <name type="scientific">Mangrovihabitans endophyticus</name>
    <dbReference type="NCBI Taxonomy" id="1751298"/>
    <lineage>
        <taxon>Bacteria</taxon>
        <taxon>Bacillati</taxon>
        <taxon>Actinomycetota</taxon>
        <taxon>Actinomycetes</taxon>
        <taxon>Micromonosporales</taxon>
        <taxon>Micromonosporaceae</taxon>
        <taxon>Mangrovihabitans</taxon>
    </lineage>
</organism>
<reference evidence="2" key="2">
    <citation type="submission" date="2020-09" db="EMBL/GenBank/DDBJ databases">
        <authorList>
            <person name="Sun Q."/>
            <person name="Zhou Y."/>
        </authorList>
    </citation>
    <scope>NUCLEOTIDE SEQUENCE</scope>
    <source>
        <strain evidence="2">CGMCC 4.7299</strain>
    </source>
</reference>
<reference evidence="2" key="1">
    <citation type="journal article" date="2014" name="Int. J. Syst. Evol. Microbiol.">
        <title>Complete genome sequence of Corynebacterium casei LMG S-19264T (=DSM 44701T), isolated from a smear-ripened cheese.</title>
        <authorList>
            <consortium name="US DOE Joint Genome Institute (JGI-PGF)"/>
            <person name="Walter F."/>
            <person name="Albersmeier A."/>
            <person name="Kalinowski J."/>
            <person name="Ruckert C."/>
        </authorList>
    </citation>
    <scope>NUCLEOTIDE SEQUENCE</scope>
    <source>
        <strain evidence="2">CGMCC 4.7299</strain>
    </source>
</reference>
<evidence type="ECO:0008006" key="4">
    <source>
        <dbReference type="Google" id="ProtNLM"/>
    </source>
</evidence>
<feature type="compositionally biased region" description="Basic residues" evidence="1">
    <location>
        <begin position="349"/>
        <end position="358"/>
    </location>
</feature>
<accession>A0A8J3C198</accession>
<gene>
    <name evidence="2" type="ORF">GCM10012284_29550</name>
</gene>
<comment type="caution">
    <text evidence="2">The sequence shown here is derived from an EMBL/GenBank/DDBJ whole genome shotgun (WGS) entry which is preliminary data.</text>
</comment>
<evidence type="ECO:0000313" key="3">
    <source>
        <dbReference type="Proteomes" id="UP000656042"/>
    </source>
</evidence>
<proteinExistence type="predicted"/>
<dbReference type="InterPro" id="IPR025447">
    <property type="entry name" value="DUF4192"/>
</dbReference>